<protein>
    <submittedName>
        <fullName evidence="1">Uncharacterized protein</fullName>
    </submittedName>
</protein>
<dbReference type="EMBL" id="JAPQKS010000008">
    <property type="protein sequence ID" value="KAJ5216807.1"/>
    <property type="molecule type" value="Genomic_DNA"/>
</dbReference>
<keyword evidence="2" id="KW-1185">Reference proteome</keyword>
<reference evidence="1" key="2">
    <citation type="journal article" date="2023" name="IMA Fungus">
        <title>Comparative genomic study of the Penicillium genus elucidates a diverse pangenome and 15 lateral gene transfer events.</title>
        <authorList>
            <person name="Petersen C."/>
            <person name="Sorensen T."/>
            <person name="Nielsen M.R."/>
            <person name="Sondergaard T.E."/>
            <person name="Sorensen J.L."/>
            <person name="Fitzpatrick D.A."/>
            <person name="Frisvad J.C."/>
            <person name="Nielsen K.L."/>
        </authorList>
    </citation>
    <scope>NUCLEOTIDE SEQUENCE</scope>
    <source>
        <strain evidence="1">IBT 19713</strain>
    </source>
</reference>
<dbReference type="RefSeq" id="XP_058325678.1">
    <property type="nucleotide sequence ID" value="XM_058479110.1"/>
</dbReference>
<accession>A0A9W9NBI2</accession>
<dbReference type="GeneID" id="83206414"/>
<dbReference type="GO" id="GO:0046982">
    <property type="term" value="F:protein heterodimerization activity"/>
    <property type="evidence" value="ECO:0007669"/>
    <property type="project" value="InterPro"/>
</dbReference>
<dbReference type="Proteomes" id="UP001150941">
    <property type="component" value="Unassembled WGS sequence"/>
</dbReference>
<sequence>MAATQKLYPRGTVKRIVKAHSNRSVSKNADILVGPIAPTRSLCFIANKRFIAILADIPRLHAVYARNLEVWTIHVLILRRLMREASIRSRKSGEKNISANSVRKVTEVRLVQVLLCDTAFYAAVAIAFTTRSLEALGYRKLYANSKARHDS</sequence>
<dbReference type="AlphaFoldDB" id="A0A9W9NBI2"/>
<comment type="caution">
    <text evidence="1">The sequence shown here is derived from an EMBL/GenBank/DDBJ whole genome shotgun (WGS) entry which is preliminary data.</text>
</comment>
<evidence type="ECO:0000313" key="1">
    <source>
        <dbReference type="EMBL" id="KAJ5216807.1"/>
    </source>
</evidence>
<evidence type="ECO:0000313" key="2">
    <source>
        <dbReference type="Proteomes" id="UP001150941"/>
    </source>
</evidence>
<organism evidence="1 2">
    <name type="scientific">Penicillium chermesinum</name>
    <dbReference type="NCBI Taxonomy" id="63820"/>
    <lineage>
        <taxon>Eukaryota</taxon>
        <taxon>Fungi</taxon>
        <taxon>Dikarya</taxon>
        <taxon>Ascomycota</taxon>
        <taxon>Pezizomycotina</taxon>
        <taxon>Eurotiomycetes</taxon>
        <taxon>Eurotiomycetidae</taxon>
        <taxon>Eurotiales</taxon>
        <taxon>Aspergillaceae</taxon>
        <taxon>Penicillium</taxon>
    </lineage>
</organism>
<gene>
    <name evidence="1" type="ORF">N7468_009815</name>
</gene>
<dbReference type="OrthoDB" id="2543597at2759"/>
<reference evidence="1" key="1">
    <citation type="submission" date="2022-11" db="EMBL/GenBank/DDBJ databases">
        <authorList>
            <person name="Petersen C."/>
        </authorList>
    </citation>
    <scope>NUCLEOTIDE SEQUENCE</scope>
    <source>
        <strain evidence="1">IBT 19713</strain>
    </source>
</reference>
<dbReference type="InterPro" id="IPR009072">
    <property type="entry name" value="Histone-fold"/>
</dbReference>
<name>A0A9W9NBI2_9EURO</name>
<dbReference type="Gene3D" id="1.10.20.10">
    <property type="entry name" value="Histone, subunit A"/>
    <property type="match status" value="2"/>
</dbReference>
<proteinExistence type="predicted"/>